<feature type="region of interest" description="Disordered" evidence="3">
    <location>
        <begin position="367"/>
        <end position="398"/>
    </location>
</feature>
<feature type="region of interest" description="Disordered" evidence="3">
    <location>
        <begin position="428"/>
        <end position="502"/>
    </location>
</feature>
<feature type="region of interest" description="Disordered" evidence="3">
    <location>
        <begin position="527"/>
        <end position="558"/>
    </location>
</feature>
<feature type="compositionally biased region" description="Basic and acidic residues" evidence="3">
    <location>
        <begin position="673"/>
        <end position="688"/>
    </location>
</feature>
<name>A0AAU9TL98_EUPED</name>
<evidence type="ECO:0000256" key="3">
    <source>
        <dbReference type="SAM" id="MobiDB-lite"/>
    </source>
</evidence>
<dbReference type="SMART" id="SM00717">
    <property type="entry name" value="SANT"/>
    <property type="match status" value="1"/>
</dbReference>
<evidence type="ECO:0000256" key="2">
    <source>
        <dbReference type="ARBA" id="ARBA00023242"/>
    </source>
</evidence>
<feature type="region of interest" description="Disordered" evidence="3">
    <location>
        <begin position="874"/>
        <end position="902"/>
    </location>
</feature>
<feature type="region of interest" description="Disordered" evidence="3">
    <location>
        <begin position="1"/>
        <end position="63"/>
    </location>
</feature>
<evidence type="ECO:0000259" key="4">
    <source>
        <dbReference type="PROSITE" id="PS51293"/>
    </source>
</evidence>
<feature type="compositionally biased region" description="Basic and acidic residues" evidence="3">
    <location>
        <begin position="528"/>
        <end position="558"/>
    </location>
</feature>
<gene>
    <name evidence="5" type="ORF">EEDITHA_LOCUS4549</name>
</gene>
<dbReference type="PANTHER" id="PTHR21677:SF1">
    <property type="entry name" value="PROTEIN CRAMPED-LIKE"/>
    <property type="match status" value="1"/>
</dbReference>
<comment type="caution">
    <text evidence="5">The sequence shown here is derived from an EMBL/GenBank/DDBJ whole genome shotgun (WGS) entry which is preliminary data.</text>
</comment>
<accession>A0AAU9TL98</accession>
<keyword evidence="2" id="KW-0539">Nucleus</keyword>
<feature type="region of interest" description="Disordered" evidence="3">
    <location>
        <begin position="1128"/>
        <end position="1147"/>
    </location>
</feature>
<dbReference type="GO" id="GO:0003682">
    <property type="term" value="F:chromatin binding"/>
    <property type="evidence" value="ECO:0007669"/>
    <property type="project" value="InterPro"/>
</dbReference>
<feature type="region of interest" description="Disordered" evidence="3">
    <location>
        <begin position="608"/>
        <end position="690"/>
    </location>
</feature>
<feature type="compositionally biased region" description="Low complexity" evidence="3">
    <location>
        <begin position="1054"/>
        <end position="1064"/>
    </location>
</feature>
<dbReference type="GO" id="GO:0007389">
    <property type="term" value="P:pattern specification process"/>
    <property type="evidence" value="ECO:0007669"/>
    <property type="project" value="TreeGrafter"/>
</dbReference>
<feature type="region of interest" description="Disordered" evidence="3">
    <location>
        <begin position="1276"/>
        <end position="1295"/>
    </location>
</feature>
<dbReference type="Gene3D" id="1.10.10.60">
    <property type="entry name" value="Homeodomain-like"/>
    <property type="match status" value="1"/>
</dbReference>
<dbReference type="GO" id="GO:0003677">
    <property type="term" value="F:DNA binding"/>
    <property type="evidence" value="ECO:0007669"/>
    <property type="project" value="UniProtKB-KW"/>
</dbReference>
<feature type="compositionally biased region" description="Pro residues" evidence="3">
    <location>
        <begin position="838"/>
        <end position="850"/>
    </location>
</feature>
<dbReference type="InterPro" id="IPR017884">
    <property type="entry name" value="SANT_dom"/>
</dbReference>
<feature type="region of interest" description="Disordered" evidence="3">
    <location>
        <begin position="832"/>
        <end position="858"/>
    </location>
</feature>
<organism evidence="5 6">
    <name type="scientific">Euphydryas editha</name>
    <name type="common">Edith's checkerspot</name>
    <dbReference type="NCBI Taxonomy" id="104508"/>
    <lineage>
        <taxon>Eukaryota</taxon>
        <taxon>Metazoa</taxon>
        <taxon>Ecdysozoa</taxon>
        <taxon>Arthropoda</taxon>
        <taxon>Hexapoda</taxon>
        <taxon>Insecta</taxon>
        <taxon>Pterygota</taxon>
        <taxon>Neoptera</taxon>
        <taxon>Endopterygota</taxon>
        <taxon>Lepidoptera</taxon>
        <taxon>Glossata</taxon>
        <taxon>Ditrysia</taxon>
        <taxon>Papilionoidea</taxon>
        <taxon>Nymphalidae</taxon>
        <taxon>Nymphalinae</taxon>
        <taxon>Euphydryas</taxon>
    </lineage>
</organism>
<feature type="compositionally biased region" description="Basic and acidic residues" evidence="3">
    <location>
        <begin position="384"/>
        <end position="398"/>
    </location>
</feature>
<feature type="compositionally biased region" description="Basic and acidic residues" evidence="3">
    <location>
        <begin position="428"/>
        <end position="447"/>
    </location>
</feature>
<feature type="compositionally biased region" description="Basic and acidic residues" evidence="3">
    <location>
        <begin position="480"/>
        <end position="500"/>
    </location>
</feature>
<reference evidence="5" key="1">
    <citation type="submission" date="2022-03" db="EMBL/GenBank/DDBJ databases">
        <authorList>
            <person name="Tunstrom K."/>
        </authorList>
    </citation>
    <scope>NUCLEOTIDE SEQUENCE</scope>
</reference>
<feature type="compositionally biased region" description="Basic and acidic residues" evidence="3">
    <location>
        <begin position="455"/>
        <end position="472"/>
    </location>
</feature>
<dbReference type="PANTHER" id="PTHR21677">
    <property type="entry name" value="CRAMPED PROTEIN"/>
    <property type="match status" value="1"/>
</dbReference>
<feature type="region of interest" description="Disordered" evidence="3">
    <location>
        <begin position="1054"/>
        <end position="1073"/>
    </location>
</feature>
<keyword evidence="6" id="KW-1185">Reference proteome</keyword>
<feature type="compositionally biased region" description="Low complexity" evidence="3">
    <location>
        <begin position="1128"/>
        <end position="1138"/>
    </location>
</feature>
<feature type="compositionally biased region" description="Low complexity" evidence="3">
    <location>
        <begin position="1202"/>
        <end position="1212"/>
    </location>
</feature>
<sequence>MSSGAPPVPDEERTELLGSLTTQQQQRTSARVIKKLRLEPQADKRDATECETPNKVDDKDPLKFPTVKQRMPKALWSAVEKSLFFEALNEYGKDFDAITAYICAKMKKKGMSDGNLKTKTQVSHFYYRTWHKLSKHVRFDENVKKVAQELYALINYGELRRKLTSVNEKTCARLGEMVRGGSMAVRARGKTMRVRTPMCRALRRLNQIAERACGARVCSRAQVVLRARDAGAWARVQGAAHNPRAAAALPLRAALAALLAALERRWASNNKKSVTENGIDTKLNEEQNKDVEEYQDVQDGDADLEEHLQLETDRIIVEEQRLPKKLALHLGPRQGIEIHLPVLSPSEQLSSQKICFSSYLERMGTMRRDKDSGVKIRAPKRQRKDSVTDKDKETEKKFKLDDTEPTKLMHIDETAIDGIELMAHYKHNHEDDEKPSTEDEKELKSEETAEEDGDRDIPERDKYMSEREKDSFSEMEDDEKFNKSDTDNESDGRTDKSQKERKFKNLKVKFRLRPKKRGGSIYTLVLDKGSDETKTEDHKVEDSKVEDTKVEEKEEETKPDIDVDMAIRQIRKGWSVYDAGDLTIGDLYLMFGSRSKLELDYWWAEPTPPLPQPVKSVKPTEPSDKDKLTDKRLGNKTPEKESVDDEREKRESDTDIFSPKNTFSQDSNDGLSGDERKCEQISSPDHKSSGSLKLVSKLINRPGPQSPPAGLSLLSDRLKRLLALAGNAHVAPPARCACACACARRQKQQSCSSQNPVNFSNKLTENNSTIFRHPTPIASRPDAENQRLSIFDGLPKWRRGRPRMSDRRVVVQRLLPLLPKLPPPSNLIPVKMVSNTNPAPPRILPKPPPTSSSDPSSFYYVLSESDGQFFFHDGDRKIPITPLHENDQEESKTDEEEEQRDIKIVKVESCSDSNEQKNGSKIEQTDIASFLPGESVSLSPSQLLRDADGWLAGAAQDFSLSSFLGHLEARPDLPVSTLYRSTSRSAASSDTSRRGPTCRSVRSTALLLAQQLPRTPRGAARPAGQYALPLYFSLSSFLGHLEARPDLPVSTLYRSTSRSAASSDTSRRGPTCRSVRSTALLLAQQLPRTPRGAARPAGQYALPLYFSLSSFLGHLEARPDLPVSTLYRSTSRSAASSDTSRRGPTCRSVRSTALLLAQQLPRTPRGAARPAGQYALPLYFSLSSFLGHLEARPDLPVSTLYRSTSRSAASSDTSRRGPTCRSVRSTALLLAQQLPRTPRGAARPAGQYALPLYFSLSSFLGHLEARPDLPVSTLYRSTSRSAASSDTSRRGPTCRSVRSTALLLAQQLPRTPRGAARPAGQYALPLYFSLSSFLGHLEARPDLPVSTLYRSTSRSAASSDTSRRGPTCRSVRSTALLLAQQLPRTPRGAARPAGQYALPLYFSLSSFLGHLEARPDLPVDSHLQSLMADSTVDYVAKFADLAAEVSEETDLFNN</sequence>
<dbReference type="PROSITE" id="PS51293">
    <property type="entry name" value="SANT"/>
    <property type="match status" value="1"/>
</dbReference>
<feature type="domain" description="SANT" evidence="4">
    <location>
        <begin position="76"/>
        <end position="135"/>
    </location>
</feature>
<protein>
    <recommendedName>
        <fullName evidence="4">SANT domain-containing protein</fullName>
    </recommendedName>
</protein>
<feature type="compositionally biased region" description="Polar residues" evidence="3">
    <location>
        <begin position="659"/>
        <end position="670"/>
    </location>
</feature>
<feature type="region of interest" description="Disordered" evidence="3">
    <location>
        <begin position="1202"/>
        <end position="1221"/>
    </location>
</feature>
<dbReference type="InterPro" id="IPR055315">
    <property type="entry name" value="Cramped-like"/>
</dbReference>
<feature type="compositionally biased region" description="Basic and acidic residues" evidence="3">
    <location>
        <begin position="621"/>
        <end position="653"/>
    </location>
</feature>
<dbReference type="CDD" id="cd00167">
    <property type="entry name" value="SANT"/>
    <property type="match status" value="1"/>
</dbReference>
<feature type="compositionally biased region" description="Polar residues" evidence="3">
    <location>
        <begin position="19"/>
        <end position="29"/>
    </location>
</feature>
<feature type="compositionally biased region" description="Basic and acidic residues" evidence="3">
    <location>
        <begin position="36"/>
        <end position="62"/>
    </location>
</feature>
<dbReference type="InterPro" id="IPR001005">
    <property type="entry name" value="SANT/Myb"/>
</dbReference>
<dbReference type="EMBL" id="CAKOGL010000007">
    <property type="protein sequence ID" value="CAH2088384.1"/>
    <property type="molecule type" value="Genomic_DNA"/>
</dbReference>
<evidence type="ECO:0000313" key="6">
    <source>
        <dbReference type="Proteomes" id="UP001153954"/>
    </source>
</evidence>
<dbReference type="GO" id="GO:0005634">
    <property type="term" value="C:nucleus"/>
    <property type="evidence" value="ECO:0007669"/>
    <property type="project" value="TreeGrafter"/>
</dbReference>
<feature type="compositionally biased region" description="Low complexity" evidence="3">
    <location>
        <begin position="1276"/>
        <end position="1286"/>
    </location>
</feature>
<evidence type="ECO:0000313" key="5">
    <source>
        <dbReference type="EMBL" id="CAH2088384.1"/>
    </source>
</evidence>
<evidence type="ECO:0000256" key="1">
    <source>
        <dbReference type="ARBA" id="ARBA00023125"/>
    </source>
</evidence>
<dbReference type="Proteomes" id="UP001153954">
    <property type="component" value="Unassembled WGS sequence"/>
</dbReference>
<feature type="compositionally biased region" description="Basic and acidic residues" evidence="3">
    <location>
        <begin position="874"/>
        <end position="891"/>
    </location>
</feature>
<keyword evidence="1" id="KW-0238">DNA-binding</keyword>
<proteinExistence type="predicted"/>